<proteinExistence type="predicted"/>
<keyword evidence="1" id="KW-1133">Transmembrane helix</keyword>
<keyword evidence="3" id="KW-1185">Reference proteome</keyword>
<dbReference type="OrthoDB" id="981547at2"/>
<comment type="caution">
    <text evidence="2">The sequence shown here is derived from an EMBL/GenBank/DDBJ whole genome shotgun (WGS) entry which is preliminary data.</text>
</comment>
<dbReference type="AlphaFoldDB" id="A0A418MHM2"/>
<dbReference type="Proteomes" id="UP000283523">
    <property type="component" value="Unassembled WGS sequence"/>
</dbReference>
<feature type="transmembrane region" description="Helical" evidence="1">
    <location>
        <begin position="30"/>
        <end position="49"/>
    </location>
</feature>
<feature type="transmembrane region" description="Helical" evidence="1">
    <location>
        <begin position="61"/>
        <end position="86"/>
    </location>
</feature>
<gene>
    <name evidence="2" type="ORF">DYU11_00910</name>
</gene>
<evidence type="ECO:0000313" key="2">
    <source>
        <dbReference type="EMBL" id="RIV26914.1"/>
    </source>
</evidence>
<keyword evidence="1" id="KW-0812">Transmembrane</keyword>
<sequence length="120" mass="14053">MLRSLVFTAGLAIVFFVAERTMSTPWLHMAWPYMLLFFLSLSYLLSRLMDIGNQRGSQGFVQFYLIFTVARLLLCAGFVGVFLYRGVDDRRVFVVDFLMLYILYTCFEIYGLSRNLRRDS</sequence>
<evidence type="ECO:0000313" key="3">
    <source>
        <dbReference type="Proteomes" id="UP000283523"/>
    </source>
</evidence>
<keyword evidence="1" id="KW-0472">Membrane</keyword>
<organism evidence="2 3">
    <name type="scientific">Fibrisoma montanum</name>
    <dbReference type="NCBI Taxonomy" id="2305895"/>
    <lineage>
        <taxon>Bacteria</taxon>
        <taxon>Pseudomonadati</taxon>
        <taxon>Bacteroidota</taxon>
        <taxon>Cytophagia</taxon>
        <taxon>Cytophagales</taxon>
        <taxon>Spirosomataceae</taxon>
        <taxon>Fibrisoma</taxon>
    </lineage>
</organism>
<name>A0A418MHM2_9BACT</name>
<accession>A0A418MHM2</accession>
<evidence type="ECO:0000256" key="1">
    <source>
        <dbReference type="SAM" id="Phobius"/>
    </source>
</evidence>
<reference evidence="2 3" key="1">
    <citation type="submission" date="2018-08" db="EMBL/GenBank/DDBJ databases">
        <title>Fibrisoma montanum sp. nov., isolated from Danxia mountain soil.</title>
        <authorList>
            <person name="Huang Y."/>
        </authorList>
    </citation>
    <scope>NUCLEOTIDE SEQUENCE [LARGE SCALE GENOMIC DNA]</scope>
    <source>
        <strain evidence="2 3">HYT19</strain>
    </source>
</reference>
<protein>
    <submittedName>
        <fullName evidence="2">Uncharacterized protein</fullName>
    </submittedName>
</protein>
<dbReference type="EMBL" id="QXED01000001">
    <property type="protein sequence ID" value="RIV26914.1"/>
    <property type="molecule type" value="Genomic_DNA"/>
</dbReference>
<feature type="transmembrane region" description="Helical" evidence="1">
    <location>
        <begin position="92"/>
        <end position="112"/>
    </location>
</feature>